<dbReference type="SUPFAM" id="SSF55060">
    <property type="entry name" value="GHMP Kinase, C-terminal domain"/>
    <property type="match status" value="1"/>
</dbReference>
<dbReference type="InterPro" id="IPR006206">
    <property type="entry name" value="Mevalonate/galactokinase"/>
</dbReference>
<feature type="domain" description="GHMP kinase N-terminal" evidence="6">
    <location>
        <begin position="132"/>
        <end position="211"/>
    </location>
</feature>
<dbReference type="Gene3D" id="3.30.70.3170">
    <property type="match status" value="1"/>
</dbReference>
<organism evidence="9">
    <name type="scientific">Cacopsylla melanoneura</name>
    <dbReference type="NCBI Taxonomy" id="428564"/>
    <lineage>
        <taxon>Eukaryota</taxon>
        <taxon>Metazoa</taxon>
        <taxon>Ecdysozoa</taxon>
        <taxon>Arthropoda</taxon>
        <taxon>Hexapoda</taxon>
        <taxon>Insecta</taxon>
        <taxon>Pterygota</taxon>
        <taxon>Neoptera</taxon>
        <taxon>Paraneoptera</taxon>
        <taxon>Hemiptera</taxon>
        <taxon>Sternorrhyncha</taxon>
        <taxon>Psylloidea</taxon>
        <taxon>Psyllidae</taxon>
        <taxon>Psyllinae</taxon>
        <taxon>Cacopsylla</taxon>
    </lineage>
</organism>
<evidence type="ECO:0000259" key="6">
    <source>
        <dbReference type="Pfam" id="PF00288"/>
    </source>
</evidence>
<comment type="similarity">
    <text evidence="1">Belongs to the GHMP kinase family. GalK subfamily.</text>
</comment>
<dbReference type="InterPro" id="IPR019539">
    <property type="entry name" value="GalKase_N"/>
</dbReference>
<dbReference type="PANTHER" id="PTHR10457:SF7">
    <property type="entry name" value="GALACTOKINASE-RELATED"/>
    <property type="match status" value="1"/>
</dbReference>
<protein>
    <submittedName>
        <fullName evidence="9">N-acetylgalactosamine kinase</fullName>
    </submittedName>
</protein>
<dbReference type="InterPro" id="IPR036554">
    <property type="entry name" value="GHMP_kinase_C_sf"/>
</dbReference>
<dbReference type="InterPro" id="IPR000705">
    <property type="entry name" value="Galactokinase"/>
</dbReference>
<evidence type="ECO:0000259" key="8">
    <source>
        <dbReference type="Pfam" id="PF10509"/>
    </source>
</evidence>
<dbReference type="PIRSF" id="PIRSF000530">
    <property type="entry name" value="Galactokinase"/>
    <property type="match status" value="1"/>
</dbReference>
<sequence>MRPCINPLEGLVENQTQEEKKYSTEVHKLFNCFKSLFSSKPDFIVKVPGRVNLIGEHIDYCRYSVCPMALEQNISVAFKQTENGELNIYNIDCQKYVDYHSTVDTFSINLEDGVAPQWYEYFLCGVKGIQDLMKEQGDTGKMQGVSVLVSGTIPPSAGLSSSSALVCAAVIAVALVNKVLLSRSDLASLSARAERYIGTQGGGMDQAIAFLASPGCAKHIEFHPLRSQDITLPEDAVFVVGQSLATKNKAQSSEFNTRVMECRLSAKIIAKKKELSNWKDVLYLGDLQTLLGVSLQEMIEITKSILTEECYSKQQIQEILEVSEEELNSAFLTPNTRSVTSFKLKQRALHVYEEAYRVAQFLSVCASDSPADNKLRELGNLMNLSHASLQSLYECSHEALDSLVECCIQAGAYGARLTGAGWGGCVVALTNKSNADSLLKHVEAHFYNPDHFKPDLIFKTKPQPGAQVFRCDENGDCEIATLE</sequence>
<dbReference type="Pfam" id="PF00288">
    <property type="entry name" value="GHMP_kinases_N"/>
    <property type="match status" value="1"/>
</dbReference>
<dbReference type="GO" id="GO:0006012">
    <property type="term" value="P:galactose metabolic process"/>
    <property type="evidence" value="ECO:0007669"/>
    <property type="project" value="InterPro"/>
</dbReference>
<accession>A0A8D8L9C6</accession>
<reference evidence="9" key="1">
    <citation type="submission" date="2021-05" db="EMBL/GenBank/DDBJ databases">
        <authorList>
            <person name="Alioto T."/>
            <person name="Alioto T."/>
            <person name="Gomez Garrido J."/>
        </authorList>
    </citation>
    <scope>NUCLEOTIDE SEQUENCE</scope>
</reference>
<keyword evidence="2" id="KW-0808">Transferase</keyword>
<feature type="domain" description="GHMP kinase C-terminal" evidence="7">
    <location>
        <begin position="373"/>
        <end position="448"/>
    </location>
</feature>
<dbReference type="Pfam" id="PF10509">
    <property type="entry name" value="GalKase_gal_bdg"/>
    <property type="match status" value="1"/>
</dbReference>
<dbReference type="InterPro" id="IPR006204">
    <property type="entry name" value="GHMP_kinase_N_dom"/>
</dbReference>
<dbReference type="InterPro" id="IPR013750">
    <property type="entry name" value="GHMP_kinase_C_dom"/>
</dbReference>
<dbReference type="Pfam" id="PF08544">
    <property type="entry name" value="GHMP_kinases_C"/>
    <property type="match status" value="1"/>
</dbReference>
<name>A0A8D8L9C6_9HEMI</name>
<dbReference type="InterPro" id="IPR006203">
    <property type="entry name" value="GHMP_knse_ATP-bd_CS"/>
</dbReference>
<evidence type="ECO:0000256" key="3">
    <source>
        <dbReference type="ARBA" id="ARBA00022741"/>
    </source>
</evidence>
<evidence type="ECO:0000256" key="4">
    <source>
        <dbReference type="ARBA" id="ARBA00022777"/>
    </source>
</evidence>
<dbReference type="PANTHER" id="PTHR10457">
    <property type="entry name" value="MEVALONATE KINASE/GALACTOKINASE"/>
    <property type="match status" value="1"/>
</dbReference>
<dbReference type="PRINTS" id="PR00959">
    <property type="entry name" value="MEVGALKINASE"/>
</dbReference>
<evidence type="ECO:0000313" key="9">
    <source>
        <dbReference type="EMBL" id="CAG6605659.1"/>
    </source>
</evidence>
<keyword evidence="5" id="KW-0067">ATP-binding</keyword>
<dbReference type="GO" id="GO:0004335">
    <property type="term" value="F:galactokinase activity"/>
    <property type="evidence" value="ECO:0007669"/>
    <property type="project" value="InterPro"/>
</dbReference>
<dbReference type="GO" id="GO:0005524">
    <property type="term" value="F:ATP binding"/>
    <property type="evidence" value="ECO:0007669"/>
    <property type="project" value="UniProtKB-KW"/>
</dbReference>
<dbReference type="AlphaFoldDB" id="A0A8D8L9C6"/>
<dbReference type="Gene3D" id="3.30.230.10">
    <property type="match status" value="1"/>
</dbReference>
<dbReference type="InterPro" id="IPR014721">
    <property type="entry name" value="Ribsml_uS5_D2-typ_fold_subgr"/>
</dbReference>
<proteinExistence type="inferred from homology"/>
<keyword evidence="4 9" id="KW-0418">Kinase</keyword>
<dbReference type="InterPro" id="IPR020568">
    <property type="entry name" value="Ribosomal_Su5_D2-typ_SF"/>
</dbReference>
<evidence type="ECO:0000256" key="5">
    <source>
        <dbReference type="ARBA" id="ARBA00022840"/>
    </source>
</evidence>
<dbReference type="PRINTS" id="PR00473">
    <property type="entry name" value="GALCTOKINASE"/>
</dbReference>
<evidence type="ECO:0000256" key="2">
    <source>
        <dbReference type="ARBA" id="ARBA00022679"/>
    </source>
</evidence>
<evidence type="ECO:0000259" key="7">
    <source>
        <dbReference type="Pfam" id="PF08544"/>
    </source>
</evidence>
<dbReference type="Gene3D" id="1.20.1440.340">
    <property type="match status" value="1"/>
</dbReference>
<dbReference type="GO" id="GO:0005829">
    <property type="term" value="C:cytosol"/>
    <property type="evidence" value="ECO:0007669"/>
    <property type="project" value="TreeGrafter"/>
</dbReference>
<feature type="domain" description="Galactokinase N-terminal" evidence="8">
    <location>
        <begin position="32"/>
        <end position="79"/>
    </location>
</feature>
<dbReference type="PROSITE" id="PS00106">
    <property type="entry name" value="GALACTOKINASE"/>
    <property type="match status" value="1"/>
</dbReference>
<dbReference type="NCBIfam" id="TIGR00131">
    <property type="entry name" value="gal_kin"/>
    <property type="match status" value="1"/>
</dbReference>
<evidence type="ECO:0000256" key="1">
    <source>
        <dbReference type="ARBA" id="ARBA00006566"/>
    </source>
</evidence>
<keyword evidence="3" id="KW-0547">Nucleotide-binding</keyword>
<dbReference type="SUPFAM" id="SSF54211">
    <property type="entry name" value="Ribosomal protein S5 domain 2-like"/>
    <property type="match status" value="1"/>
</dbReference>
<dbReference type="InterPro" id="IPR019741">
    <property type="entry name" value="Galactokinase_CS"/>
</dbReference>
<dbReference type="EMBL" id="HBUF01000206">
    <property type="protein sequence ID" value="CAG6605659.1"/>
    <property type="molecule type" value="Transcribed_RNA"/>
</dbReference>
<dbReference type="PROSITE" id="PS00627">
    <property type="entry name" value="GHMP_KINASES_ATP"/>
    <property type="match status" value="1"/>
</dbReference>